<sequence length="180" mass="19755">MTRIVAVEYLSRDGVMEEPGWSGPYFNDEVATFQMNNLFGADALLLGRVTYDGFRAAWPSMEGDEAGFGERMNSLPKYVATTSTSQPEWNATFLRGDIAEAVAALKATADDTLLLNCSADLFRLLSAHNLIDEYRFMIYPVVVGLRKRLFADGAVPIDLKLTSSLITQSGVAILTYVPAD</sequence>
<dbReference type="Proteomes" id="UP000306192">
    <property type="component" value="Unassembled WGS sequence"/>
</dbReference>
<dbReference type="GO" id="GO:0008703">
    <property type="term" value="F:5-amino-6-(5-phosphoribosylamino)uracil reductase activity"/>
    <property type="evidence" value="ECO:0007669"/>
    <property type="project" value="InterPro"/>
</dbReference>
<dbReference type="Pfam" id="PF01872">
    <property type="entry name" value="RibD_C"/>
    <property type="match status" value="1"/>
</dbReference>
<dbReference type="InterPro" id="IPR002734">
    <property type="entry name" value="RibDG_C"/>
</dbReference>
<dbReference type="GO" id="GO:0009231">
    <property type="term" value="P:riboflavin biosynthetic process"/>
    <property type="evidence" value="ECO:0007669"/>
    <property type="project" value="InterPro"/>
</dbReference>
<organism evidence="2 3">
    <name type="scientific">Subtercola vilae</name>
    <dbReference type="NCBI Taxonomy" id="2056433"/>
    <lineage>
        <taxon>Bacteria</taxon>
        <taxon>Bacillati</taxon>
        <taxon>Actinomycetota</taxon>
        <taxon>Actinomycetes</taxon>
        <taxon>Micrococcales</taxon>
        <taxon>Microbacteriaceae</taxon>
        <taxon>Subtercola</taxon>
    </lineage>
</organism>
<dbReference type="SUPFAM" id="SSF53597">
    <property type="entry name" value="Dihydrofolate reductase-like"/>
    <property type="match status" value="1"/>
</dbReference>
<evidence type="ECO:0000313" key="2">
    <source>
        <dbReference type="EMBL" id="TIH40941.1"/>
    </source>
</evidence>
<dbReference type="Gene3D" id="3.40.430.10">
    <property type="entry name" value="Dihydrofolate Reductase, subunit A"/>
    <property type="match status" value="1"/>
</dbReference>
<reference evidence="2 3" key="1">
    <citation type="journal article" date="2019" name="Microorganisms">
        <title>Systematic Affiliation and Genome Analysis of Subtercola vilae DB165(T) with Particular Emphasis on Cold Adaptation of an Isolate from a High-Altitude Cold Volcano Lake.</title>
        <authorList>
            <person name="Villalobos A.S."/>
            <person name="Wiese J."/>
            <person name="Imhoff J.F."/>
            <person name="Dorador C."/>
            <person name="Keller A."/>
            <person name="Hentschel U."/>
        </authorList>
    </citation>
    <scope>NUCLEOTIDE SEQUENCE [LARGE SCALE GENOMIC DNA]</scope>
    <source>
        <strain evidence="2 3">DB165</strain>
    </source>
</reference>
<evidence type="ECO:0000259" key="1">
    <source>
        <dbReference type="Pfam" id="PF01872"/>
    </source>
</evidence>
<gene>
    <name evidence="2" type="ORF">D4765_00615</name>
</gene>
<keyword evidence="3" id="KW-1185">Reference proteome</keyword>
<dbReference type="OrthoDB" id="7949219at2"/>
<evidence type="ECO:0000313" key="3">
    <source>
        <dbReference type="Proteomes" id="UP000306192"/>
    </source>
</evidence>
<dbReference type="InterPro" id="IPR024072">
    <property type="entry name" value="DHFR-like_dom_sf"/>
</dbReference>
<protein>
    <submittedName>
        <fullName evidence="2">Dihydrofolate reductase</fullName>
    </submittedName>
</protein>
<feature type="domain" description="Bacterial bifunctional deaminase-reductase C-terminal" evidence="1">
    <location>
        <begin position="10"/>
        <end position="171"/>
    </location>
</feature>
<name>A0A4T2CCD4_9MICO</name>
<comment type="caution">
    <text evidence="2">The sequence shown here is derived from an EMBL/GenBank/DDBJ whole genome shotgun (WGS) entry which is preliminary data.</text>
</comment>
<proteinExistence type="predicted"/>
<dbReference type="EMBL" id="QYRT01000001">
    <property type="protein sequence ID" value="TIH40941.1"/>
    <property type="molecule type" value="Genomic_DNA"/>
</dbReference>
<accession>A0A4T2CCD4</accession>
<dbReference type="AlphaFoldDB" id="A0A4T2CCD4"/>
<dbReference type="RefSeq" id="WP_136640277.1">
    <property type="nucleotide sequence ID" value="NZ_QYRT01000001.1"/>
</dbReference>